<dbReference type="Proteomes" id="UP000318288">
    <property type="component" value="Unassembled WGS sequence"/>
</dbReference>
<proteinExistence type="predicted"/>
<organism evidence="1 2">
    <name type="scientific">Rubripirellula tenax</name>
    <dbReference type="NCBI Taxonomy" id="2528015"/>
    <lineage>
        <taxon>Bacteria</taxon>
        <taxon>Pseudomonadati</taxon>
        <taxon>Planctomycetota</taxon>
        <taxon>Planctomycetia</taxon>
        <taxon>Pirellulales</taxon>
        <taxon>Pirellulaceae</taxon>
        <taxon>Rubripirellula</taxon>
    </lineage>
</organism>
<evidence type="ECO:0000313" key="1">
    <source>
        <dbReference type="EMBL" id="TWU56463.1"/>
    </source>
</evidence>
<sequence>MTRNDLMTAFSYFQAPENSRVFAATVGHLPAACVEEAHTVSYCNSFR</sequence>
<comment type="caution">
    <text evidence="1">The sequence shown here is derived from an EMBL/GenBank/DDBJ whole genome shotgun (WGS) entry which is preliminary data.</text>
</comment>
<keyword evidence="2" id="KW-1185">Reference proteome</keyword>
<gene>
    <name evidence="1" type="ORF">Poly51_23740</name>
</gene>
<dbReference type="EMBL" id="SJPW01000003">
    <property type="protein sequence ID" value="TWU56463.1"/>
    <property type="molecule type" value="Genomic_DNA"/>
</dbReference>
<name>A0A5C6F3Y2_9BACT</name>
<reference evidence="1 2" key="1">
    <citation type="submission" date="2019-02" db="EMBL/GenBank/DDBJ databases">
        <title>Deep-cultivation of Planctomycetes and their phenomic and genomic characterization uncovers novel biology.</title>
        <authorList>
            <person name="Wiegand S."/>
            <person name="Jogler M."/>
            <person name="Boedeker C."/>
            <person name="Pinto D."/>
            <person name="Vollmers J."/>
            <person name="Rivas-Marin E."/>
            <person name="Kohn T."/>
            <person name="Peeters S.H."/>
            <person name="Heuer A."/>
            <person name="Rast P."/>
            <person name="Oberbeckmann S."/>
            <person name="Bunk B."/>
            <person name="Jeske O."/>
            <person name="Meyerdierks A."/>
            <person name="Storesund J.E."/>
            <person name="Kallscheuer N."/>
            <person name="Luecker S."/>
            <person name="Lage O.M."/>
            <person name="Pohl T."/>
            <person name="Merkel B.J."/>
            <person name="Hornburger P."/>
            <person name="Mueller R.-W."/>
            <person name="Bruemmer F."/>
            <person name="Labrenz M."/>
            <person name="Spormann A.M."/>
            <person name="Op Den Camp H."/>
            <person name="Overmann J."/>
            <person name="Amann R."/>
            <person name="Jetten M.S.M."/>
            <person name="Mascher T."/>
            <person name="Medema M.H."/>
            <person name="Devos D.P."/>
            <person name="Kaster A.-K."/>
            <person name="Ovreas L."/>
            <person name="Rohde M."/>
            <person name="Galperin M.Y."/>
            <person name="Jogler C."/>
        </authorList>
    </citation>
    <scope>NUCLEOTIDE SEQUENCE [LARGE SCALE GENOMIC DNA]</scope>
    <source>
        <strain evidence="1 2">Poly51</strain>
    </source>
</reference>
<accession>A0A5C6F3Y2</accession>
<dbReference type="AlphaFoldDB" id="A0A5C6F3Y2"/>
<protein>
    <submittedName>
        <fullName evidence="1">Uncharacterized protein</fullName>
    </submittedName>
</protein>
<evidence type="ECO:0000313" key="2">
    <source>
        <dbReference type="Proteomes" id="UP000318288"/>
    </source>
</evidence>